<dbReference type="GO" id="GO:0006952">
    <property type="term" value="P:defense response"/>
    <property type="evidence" value="ECO:0007669"/>
    <property type="project" value="InterPro"/>
</dbReference>
<reference evidence="3" key="1">
    <citation type="submission" date="2013-09" db="EMBL/GenBank/DDBJ databases">
        <title>Corchorus olitorius genome sequencing.</title>
        <authorList>
            <person name="Alam M."/>
            <person name="Haque M.S."/>
            <person name="Islam M.S."/>
            <person name="Emdad E.M."/>
            <person name="Islam M.M."/>
            <person name="Ahmed B."/>
            <person name="Halim A."/>
            <person name="Hossen Q.M.M."/>
            <person name="Hossain M.Z."/>
            <person name="Ahmed R."/>
            <person name="Khan M.M."/>
            <person name="Islam R."/>
            <person name="Rashid M.M."/>
            <person name="Khan S.A."/>
            <person name="Rahman M.S."/>
            <person name="Alam M."/>
            <person name="Yahiya A.S."/>
            <person name="Khan M.S."/>
            <person name="Azam M.S."/>
            <person name="Haque T."/>
            <person name="Lashkar M.Z.H."/>
            <person name="Akhand A.I."/>
            <person name="Morshed G."/>
            <person name="Roy S."/>
            <person name="Uddin K.S."/>
            <person name="Rabeya T."/>
            <person name="Hossain A.S."/>
            <person name="Chowdhury A."/>
            <person name="Snigdha A.R."/>
            <person name="Mortoza M.S."/>
            <person name="Matin S.A."/>
            <person name="Hoque S.M.E."/>
            <person name="Islam M.K."/>
            <person name="Roy D.K."/>
            <person name="Haider R."/>
            <person name="Moosa M.M."/>
            <person name="Elias S.M."/>
            <person name="Hasan A.M."/>
            <person name="Jahan S."/>
            <person name="Shafiuddin M."/>
            <person name="Mahmood N."/>
            <person name="Shommy N.S."/>
        </authorList>
    </citation>
    <scope>NUCLEOTIDE SEQUENCE [LARGE SCALE GENOMIC DNA]</scope>
    <source>
        <strain evidence="3">cv. O-4</strain>
    </source>
</reference>
<evidence type="ECO:0000259" key="1">
    <source>
        <dbReference type="SMART" id="SM01037"/>
    </source>
</evidence>
<dbReference type="SUPFAM" id="SSF55961">
    <property type="entry name" value="Bet v1-like"/>
    <property type="match status" value="1"/>
</dbReference>
<protein>
    <recommendedName>
        <fullName evidence="1">Bet v I/Major latex protein domain-containing protein</fullName>
    </recommendedName>
</protein>
<dbReference type="Proteomes" id="UP000187203">
    <property type="component" value="Unassembled WGS sequence"/>
</dbReference>
<sequence length="154" mass="16707">MSILTGKLEGELEVSASAEKFYEVVCNKPTLLSTVVCPDLIPACDLLDGQWGILGSITQWTYVLGGEAKVAKMILESADSTNNSVTYRVLEGDLMLQFSLFSAKFTITPKEVGSLVSLTLDYIKLGLGVDPPQAMLELAIQVFKLLDAYLINQA</sequence>
<gene>
    <name evidence="2" type="ORF">COLO4_13113</name>
</gene>
<keyword evidence="3" id="KW-1185">Reference proteome</keyword>
<evidence type="ECO:0000313" key="3">
    <source>
        <dbReference type="Proteomes" id="UP000187203"/>
    </source>
</evidence>
<dbReference type="EMBL" id="AWUE01015074">
    <property type="protein sequence ID" value="OMO99738.1"/>
    <property type="molecule type" value="Genomic_DNA"/>
</dbReference>
<dbReference type="STRING" id="93759.A0A1R3JXZ5"/>
<feature type="domain" description="Bet v I/Major latex protein" evidence="1">
    <location>
        <begin position="3"/>
        <end position="153"/>
    </location>
</feature>
<dbReference type="CDD" id="cd07816">
    <property type="entry name" value="Bet_v1-like"/>
    <property type="match status" value="1"/>
</dbReference>
<dbReference type="OrthoDB" id="996883at2759"/>
<dbReference type="InterPro" id="IPR051761">
    <property type="entry name" value="MLP-like_ligand-binding"/>
</dbReference>
<dbReference type="InterPro" id="IPR000916">
    <property type="entry name" value="Bet_v_I/MLP"/>
</dbReference>
<evidence type="ECO:0000313" key="2">
    <source>
        <dbReference type="EMBL" id="OMO99738.1"/>
    </source>
</evidence>
<dbReference type="SMART" id="SM01037">
    <property type="entry name" value="Bet_v_1"/>
    <property type="match status" value="1"/>
</dbReference>
<accession>A0A1R3JXZ5</accession>
<proteinExistence type="predicted"/>
<comment type="caution">
    <text evidence="2">The sequence shown here is derived from an EMBL/GenBank/DDBJ whole genome shotgun (WGS) entry which is preliminary data.</text>
</comment>
<name>A0A1R3JXZ5_9ROSI</name>
<dbReference type="InterPro" id="IPR023393">
    <property type="entry name" value="START-like_dom_sf"/>
</dbReference>
<dbReference type="Gene3D" id="3.30.530.20">
    <property type="match status" value="1"/>
</dbReference>
<dbReference type="Pfam" id="PF00407">
    <property type="entry name" value="Bet_v_1"/>
    <property type="match status" value="1"/>
</dbReference>
<dbReference type="PANTHER" id="PTHR31907">
    <property type="entry name" value="MLP-LIKE PROTEIN 423"/>
    <property type="match status" value="1"/>
</dbReference>
<dbReference type="AlphaFoldDB" id="A0A1R3JXZ5"/>
<organism evidence="2 3">
    <name type="scientific">Corchorus olitorius</name>
    <dbReference type="NCBI Taxonomy" id="93759"/>
    <lineage>
        <taxon>Eukaryota</taxon>
        <taxon>Viridiplantae</taxon>
        <taxon>Streptophyta</taxon>
        <taxon>Embryophyta</taxon>
        <taxon>Tracheophyta</taxon>
        <taxon>Spermatophyta</taxon>
        <taxon>Magnoliopsida</taxon>
        <taxon>eudicotyledons</taxon>
        <taxon>Gunneridae</taxon>
        <taxon>Pentapetalae</taxon>
        <taxon>rosids</taxon>
        <taxon>malvids</taxon>
        <taxon>Malvales</taxon>
        <taxon>Malvaceae</taxon>
        <taxon>Grewioideae</taxon>
        <taxon>Apeibeae</taxon>
        <taxon>Corchorus</taxon>
    </lineage>
</organism>